<feature type="signal peptide" evidence="2">
    <location>
        <begin position="1"/>
        <end position="32"/>
    </location>
</feature>
<feature type="region of interest" description="Disordered" evidence="1">
    <location>
        <begin position="32"/>
        <end position="126"/>
    </location>
</feature>
<evidence type="ECO:0000313" key="4">
    <source>
        <dbReference type="Proteomes" id="UP000316406"/>
    </source>
</evidence>
<feature type="compositionally biased region" description="Low complexity" evidence="1">
    <location>
        <begin position="81"/>
        <end position="103"/>
    </location>
</feature>
<accession>A0A556CDK5</accession>
<name>A0A556CDK5_BREAU</name>
<proteinExistence type="predicted"/>
<reference evidence="3 4" key="1">
    <citation type="submission" date="2019-07" db="EMBL/GenBank/DDBJ databases">
        <title>Draft genome sequence of Brevibacterium aurantiacum XU54 isolated from Xinjiang China.</title>
        <authorList>
            <person name="Xu X."/>
        </authorList>
    </citation>
    <scope>NUCLEOTIDE SEQUENCE [LARGE SCALE GENOMIC DNA]</scope>
    <source>
        <strain evidence="3 4">XU54</strain>
    </source>
</reference>
<comment type="caution">
    <text evidence="3">The sequence shown here is derived from an EMBL/GenBank/DDBJ whole genome shotgun (WGS) entry which is preliminary data.</text>
</comment>
<gene>
    <name evidence="3" type="ORF">FO013_12255</name>
</gene>
<dbReference type="OrthoDB" id="4979603at2"/>
<dbReference type="RefSeq" id="WP_143922810.1">
    <property type="nucleotide sequence ID" value="NZ_VLTK01000006.1"/>
</dbReference>
<feature type="compositionally biased region" description="Polar residues" evidence="1">
    <location>
        <begin position="45"/>
        <end position="57"/>
    </location>
</feature>
<evidence type="ECO:0000256" key="2">
    <source>
        <dbReference type="SAM" id="SignalP"/>
    </source>
</evidence>
<evidence type="ECO:0000313" key="3">
    <source>
        <dbReference type="EMBL" id="TSI15519.1"/>
    </source>
</evidence>
<sequence>MRKSSRRGALLLAVLALSVPSTLGLASMTAQSAPLCTPKTGCESPDTSGPGTDTRPSTPIKPGTPTETPTDPAAPGPSESPTPSDEPTDPATPDPTESGIPTKEPTEEPTEPVEATKDDDAPMFTETPAALGSESLSFKGLSGIAIVSVPTADGGSTRALKISADEISIAGFSLTVSPPYEPEGGGLLTTADTMTLKGDVEVYIGSITATTKDGSSLTIGTDTPPTLDDVKPGLLRVTMGLVGATAGSIEYSNTDQEIVEP</sequence>
<feature type="chain" id="PRO_5021954536" evidence="2">
    <location>
        <begin position="33"/>
        <end position="261"/>
    </location>
</feature>
<keyword evidence="2" id="KW-0732">Signal</keyword>
<organism evidence="3 4">
    <name type="scientific">Brevibacterium aurantiacum</name>
    <dbReference type="NCBI Taxonomy" id="273384"/>
    <lineage>
        <taxon>Bacteria</taxon>
        <taxon>Bacillati</taxon>
        <taxon>Actinomycetota</taxon>
        <taxon>Actinomycetes</taxon>
        <taxon>Micrococcales</taxon>
        <taxon>Brevibacteriaceae</taxon>
        <taxon>Brevibacterium</taxon>
    </lineage>
</organism>
<dbReference type="Proteomes" id="UP000316406">
    <property type="component" value="Unassembled WGS sequence"/>
</dbReference>
<dbReference type="EMBL" id="VLTK01000006">
    <property type="protein sequence ID" value="TSI15519.1"/>
    <property type="molecule type" value="Genomic_DNA"/>
</dbReference>
<keyword evidence="4" id="KW-1185">Reference proteome</keyword>
<protein>
    <submittedName>
        <fullName evidence="3">Uncharacterized protein</fullName>
    </submittedName>
</protein>
<dbReference type="AlphaFoldDB" id="A0A556CDK5"/>
<evidence type="ECO:0000256" key="1">
    <source>
        <dbReference type="SAM" id="MobiDB-lite"/>
    </source>
</evidence>